<dbReference type="RefSeq" id="WP_068590209.1">
    <property type="nucleotide sequence ID" value="NZ_LRXL01000026.1"/>
</dbReference>
<dbReference type="Proteomes" id="UP000077013">
    <property type="component" value="Unassembled WGS sequence"/>
</dbReference>
<organism evidence="2 3">
    <name type="scientific">Cochleicola gelatinilyticus</name>
    <dbReference type="NCBI Taxonomy" id="1763537"/>
    <lineage>
        <taxon>Bacteria</taxon>
        <taxon>Pseudomonadati</taxon>
        <taxon>Bacteroidota</taxon>
        <taxon>Flavobacteriia</taxon>
        <taxon>Flavobacteriales</taxon>
        <taxon>Flavobacteriaceae</taxon>
        <taxon>Cochleicola</taxon>
    </lineage>
</organism>
<keyword evidence="1" id="KW-0732">Signal</keyword>
<accession>A0A167IUA3</accession>
<sequence length="163" mass="18122">MKQLLFIFCFFYFSVCIAQSYSGKGDVKFQVGAQFQEEGTGIGASLDFGFGENISLGVFSSYVLNVDEILGAEFQDRFELQGRFNAHLGNVLNIDPNFDVYPGLYVGLRNFGGHLGLRYFFTSGFGVFTELRAPFSKYNTEALTPAEQLNNQFTMSVGASFNL</sequence>
<dbReference type="STRING" id="1763537.ULVI_04590"/>
<dbReference type="EMBL" id="LRXL01000026">
    <property type="protein sequence ID" value="OAB80022.1"/>
    <property type="molecule type" value="Genomic_DNA"/>
</dbReference>
<proteinExistence type="predicted"/>
<gene>
    <name evidence="2" type="ORF">ULVI_04590</name>
</gene>
<feature type="chain" id="PRO_5007888461" description="Outer membrane protein beta-barrel domain-containing protein" evidence="1">
    <location>
        <begin position="19"/>
        <end position="163"/>
    </location>
</feature>
<name>A0A167IUA3_9FLAO</name>
<evidence type="ECO:0000313" key="3">
    <source>
        <dbReference type="Proteomes" id="UP000077013"/>
    </source>
</evidence>
<dbReference type="Pfam" id="PF20351">
    <property type="entry name" value="DUF6646"/>
    <property type="match status" value="1"/>
</dbReference>
<evidence type="ECO:0008006" key="4">
    <source>
        <dbReference type="Google" id="ProtNLM"/>
    </source>
</evidence>
<dbReference type="OrthoDB" id="1118003at2"/>
<comment type="caution">
    <text evidence="2">The sequence shown here is derived from an EMBL/GenBank/DDBJ whole genome shotgun (WGS) entry which is preliminary data.</text>
</comment>
<reference evidence="2 3" key="1">
    <citation type="submission" date="2016-02" db="EMBL/GenBank/DDBJ databases">
        <title>Ulvibacter sp. LPB0005, isolated from Thais luteostoma.</title>
        <authorList>
            <person name="Shin S.-K."/>
            <person name="Yi H."/>
        </authorList>
    </citation>
    <scope>NUCLEOTIDE SEQUENCE [LARGE SCALE GENOMIC DNA]</scope>
    <source>
        <strain evidence="2 3">LPB0005</strain>
    </source>
</reference>
<dbReference type="InterPro" id="IPR046588">
    <property type="entry name" value="DUF6646"/>
</dbReference>
<protein>
    <recommendedName>
        <fullName evidence="4">Outer membrane protein beta-barrel domain-containing protein</fullName>
    </recommendedName>
</protein>
<feature type="signal peptide" evidence="1">
    <location>
        <begin position="1"/>
        <end position="18"/>
    </location>
</feature>
<keyword evidence="3" id="KW-1185">Reference proteome</keyword>
<dbReference type="AlphaFoldDB" id="A0A167IUA3"/>
<evidence type="ECO:0000256" key="1">
    <source>
        <dbReference type="SAM" id="SignalP"/>
    </source>
</evidence>
<evidence type="ECO:0000313" key="2">
    <source>
        <dbReference type="EMBL" id="OAB80022.1"/>
    </source>
</evidence>